<evidence type="ECO:0000259" key="2">
    <source>
        <dbReference type="Pfam" id="PF00646"/>
    </source>
</evidence>
<name>A0A396HGV0_MEDTR</name>
<dbReference type="Proteomes" id="UP000265566">
    <property type="component" value="Chromosome 6"/>
</dbReference>
<dbReference type="InterPro" id="IPR050796">
    <property type="entry name" value="SCF_F-box_component"/>
</dbReference>
<protein>
    <submittedName>
        <fullName evidence="3">Putative F-box domain-containing protein</fullName>
    </submittedName>
</protein>
<feature type="domain" description="F-box" evidence="2">
    <location>
        <begin position="30"/>
        <end position="70"/>
    </location>
</feature>
<dbReference type="Pfam" id="PF00646">
    <property type="entry name" value="F-box"/>
    <property type="match status" value="1"/>
</dbReference>
<dbReference type="Gramene" id="rna36279">
    <property type="protein sequence ID" value="RHN51761.1"/>
    <property type="gene ID" value="gene36279"/>
</dbReference>
<gene>
    <name evidence="3" type="ORF">MtrunA17_Chr6g0472511</name>
</gene>
<dbReference type="PANTHER" id="PTHR31672:SF13">
    <property type="entry name" value="F-BOX PROTEIN CPR30-LIKE"/>
    <property type="match status" value="1"/>
</dbReference>
<sequence>MAQPNEREEQNDTVSSKRQQLITSTESPLPSLTFDLIAEILSRLPVKLLLQLQCLGKFWKSLISDPKFAKKHLQSWRHHLMVSSTNELQEFLLFDSPIASILSTFRVTQTDTTQLPRCLRKPCIQKTIEYVLLPWLRSFH</sequence>
<evidence type="ECO:0000256" key="1">
    <source>
        <dbReference type="SAM" id="MobiDB-lite"/>
    </source>
</evidence>
<dbReference type="Gene3D" id="1.20.1280.50">
    <property type="match status" value="1"/>
</dbReference>
<evidence type="ECO:0000313" key="3">
    <source>
        <dbReference type="EMBL" id="RHN51761.1"/>
    </source>
</evidence>
<dbReference type="SUPFAM" id="SSF81383">
    <property type="entry name" value="F-box domain"/>
    <property type="match status" value="1"/>
</dbReference>
<dbReference type="AlphaFoldDB" id="A0A396HGV0"/>
<feature type="compositionally biased region" description="Basic and acidic residues" evidence="1">
    <location>
        <begin position="1"/>
        <end position="10"/>
    </location>
</feature>
<accession>A0A396HGV0</accession>
<organism evidence="3">
    <name type="scientific">Medicago truncatula</name>
    <name type="common">Barrel medic</name>
    <name type="synonym">Medicago tribuloides</name>
    <dbReference type="NCBI Taxonomy" id="3880"/>
    <lineage>
        <taxon>Eukaryota</taxon>
        <taxon>Viridiplantae</taxon>
        <taxon>Streptophyta</taxon>
        <taxon>Embryophyta</taxon>
        <taxon>Tracheophyta</taxon>
        <taxon>Spermatophyta</taxon>
        <taxon>Magnoliopsida</taxon>
        <taxon>eudicotyledons</taxon>
        <taxon>Gunneridae</taxon>
        <taxon>Pentapetalae</taxon>
        <taxon>rosids</taxon>
        <taxon>fabids</taxon>
        <taxon>Fabales</taxon>
        <taxon>Fabaceae</taxon>
        <taxon>Papilionoideae</taxon>
        <taxon>50 kb inversion clade</taxon>
        <taxon>NPAAA clade</taxon>
        <taxon>Hologalegina</taxon>
        <taxon>IRL clade</taxon>
        <taxon>Trifolieae</taxon>
        <taxon>Medicago</taxon>
    </lineage>
</organism>
<feature type="region of interest" description="Disordered" evidence="1">
    <location>
        <begin position="1"/>
        <end position="22"/>
    </location>
</feature>
<comment type="caution">
    <text evidence="3">The sequence shown here is derived from an EMBL/GenBank/DDBJ whole genome shotgun (WGS) entry which is preliminary data.</text>
</comment>
<feature type="compositionally biased region" description="Polar residues" evidence="1">
    <location>
        <begin position="12"/>
        <end position="22"/>
    </location>
</feature>
<dbReference type="PANTHER" id="PTHR31672">
    <property type="entry name" value="BNACNNG10540D PROTEIN"/>
    <property type="match status" value="1"/>
</dbReference>
<dbReference type="EMBL" id="PSQE01000006">
    <property type="protein sequence ID" value="RHN51761.1"/>
    <property type="molecule type" value="Genomic_DNA"/>
</dbReference>
<dbReference type="InterPro" id="IPR001810">
    <property type="entry name" value="F-box_dom"/>
</dbReference>
<dbReference type="InterPro" id="IPR036047">
    <property type="entry name" value="F-box-like_dom_sf"/>
</dbReference>
<reference evidence="3" key="1">
    <citation type="journal article" date="2018" name="Nat. Plants">
        <title>Whole-genome landscape of Medicago truncatula symbiotic genes.</title>
        <authorList>
            <person name="Pecrix Y."/>
            <person name="Gamas P."/>
            <person name="Carrere S."/>
        </authorList>
    </citation>
    <scope>NUCLEOTIDE SEQUENCE</scope>
    <source>
        <tissue evidence="3">Leaves</tissue>
    </source>
</reference>
<proteinExistence type="predicted"/>